<organism evidence="2 3">
    <name type="scientific">Caryophanon tenue</name>
    <dbReference type="NCBI Taxonomy" id="33978"/>
    <lineage>
        <taxon>Bacteria</taxon>
        <taxon>Bacillati</taxon>
        <taxon>Bacillota</taxon>
        <taxon>Bacilli</taxon>
        <taxon>Bacillales</taxon>
        <taxon>Caryophanaceae</taxon>
        <taxon>Caryophanon</taxon>
    </lineage>
</organism>
<dbReference type="RefSeq" id="WP_066547545.1">
    <property type="nucleotide sequence ID" value="NZ_MASJ01000039.1"/>
</dbReference>
<evidence type="ECO:0000256" key="1">
    <source>
        <dbReference type="SAM" id="SignalP"/>
    </source>
</evidence>
<evidence type="ECO:0000313" key="2">
    <source>
        <dbReference type="EMBL" id="OCS82890.1"/>
    </source>
</evidence>
<dbReference type="Proteomes" id="UP000093199">
    <property type="component" value="Unassembled WGS sequence"/>
</dbReference>
<dbReference type="OrthoDB" id="2449468at2"/>
<feature type="chain" id="PRO_5008648947" description="SbsC C-terminal domain-containing protein" evidence="1">
    <location>
        <begin position="22"/>
        <end position="313"/>
    </location>
</feature>
<evidence type="ECO:0000313" key="3">
    <source>
        <dbReference type="Proteomes" id="UP000093199"/>
    </source>
</evidence>
<protein>
    <recommendedName>
        <fullName evidence="4">SbsC C-terminal domain-containing protein</fullName>
    </recommendedName>
</protein>
<gene>
    <name evidence="2" type="ORF">A6M13_05680</name>
</gene>
<feature type="signal peptide" evidence="1">
    <location>
        <begin position="1"/>
        <end position="21"/>
    </location>
</feature>
<dbReference type="STRING" id="33978.A6M13_05680"/>
<comment type="caution">
    <text evidence="2">The sequence shown here is derived from an EMBL/GenBank/DDBJ whole genome shotgun (WGS) entry which is preliminary data.</text>
</comment>
<reference evidence="2 3" key="1">
    <citation type="submission" date="2016-07" db="EMBL/GenBank/DDBJ databases">
        <title>Caryophanon tenue genome sequencing.</title>
        <authorList>
            <person name="Verma A."/>
            <person name="Pal Y."/>
            <person name="Krishnamurthi S."/>
        </authorList>
    </citation>
    <scope>NUCLEOTIDE SEQUENCE [LARGE SCALE GENOMIC DNA]</scope>
    <source>
        <strain evidence="2 3">DSM 14152</strain>
    </source>
</reference>
<dbReference type="EMBL" id="MASJ01000039">
    <property type="protein sequence ID" value="OCS82890.1"/>
    <property type="molecule type" value="Genomic_DNA"/>
</dbReference>
<accession>A0A1C0Y6W5</accession>
<dbReference type="AlphaFoldDB" id="A0A1C0Y6W5"/>
<keyword evidence="1" id="KW-0732">Signal</keyword>
<evidence type="ECO:0008006" key="4">
    <source>
        <dbReference type="Google" id="ProtNLM"/>
    </source>
</evidence>
<proteinExistence type="predicted"/>
<sequence length="313" mass="35658">MCKRLLLITTLLLAMAVPTYAHLTGAFADFLAIVYDETTISTLHEELAQTRADIEALTPQVAEAENVFRDNQQQAIMQLQAYAETGLDTWLTMMKQGNDVVDLLGNQWLMEQQITTYLQQLNVLYSEFKTLEQAQQSLQGHEQLLYAIEKNLQAREAFLAETAGLELDVIANYLDIDWTAEVEAHIIADLTADMNVINDELLQWVQQPALTLPEQWLNDKSAATYYFRNDHIYMEYELEFAHVLILGQVLQQETGDAAQFVIEAGFYNGFFLPEELLVELSGWSIAYETLQQLDGVDQPYITQQNGYLQIVSK</sequence>
<name>A0A1C0Y6W5_9BACL</name>
<keyword evidence="3" id="KW-1185">Reference proteome</keyword>